<evidence type="ECO:0000313" key="1">
    <source>
        <dbReference type="EMBL" id="KAI4458517.1"/>
    </source>
</evidence>
<keyword evidence="2" id="KW-1185">Reference proteome</keyword>
<organism evidence="1 2">
    <name type="scientific">Holotrichia oblita</name>
    <name type="common">Chafer beetle</name>
    <dbReference type="NCBI Taxonomy" id="644536"/>
    <lineage>
        <taxon>Eukaryota</taxon>
        <taxon>Metazoa</taxon>
        <taxon>Ecdysozoa</taxon>
        <taxon>Arthropoda</taxon>
        <taxon>Hexapoda</taxon>
        <taxon>Insecta</taxon>
        <taxon>Pterygota</taxon>
        <taxon>Neoptera</taxon>
        <taxon>Endopterygota</taxon>
        <taxon>Coleoptera</taxon>
        <taxon>Polyphaga</taxon>
        <taxon>Scarabaeiformia</taxon>
        <taxon>Scarabaeidae</taxon>
        <taxon>Melolonthinae</taxon>
        <taxon>Holotrichia</taxon>
    </lineage>
</organism>
<reference evidence="1" key="1">
    <citation type="submission" date="2022-04" db="EMBL/GenBank/DDBJ databases">
        <title>Chromosome-scale genome assembly of Holotrichia oblita Faldermann.</title>
        <authorList>
            <person name="Rongchong L."/>
        </authorList>
    </citation>
    <scope>NUCLEOTIDE SEQUENCE</scope>
    <source>
        <strain evidence="1">81SQS9</strain>
    </source>
</reference>
<comment type="caution">
    <text evidence="1">The sequence shown here is derived from an EMBL/GenBank/DDBJ whole genome shotgun (WGS) entry which is preliminary data.</text>
</comment>
<proteinExistence type="predicted"/>
<dbReference type="EMBL" id="CM043021">
    <property type="protein sequence ID" value="KAI4458517.1"/>
    <property type="molecule type" value="Genomic_DNA"/>
</dbReference>
<sequence>MDSLYDEPRSAPKPLSFDDFPCKLIPEVSLILPQNYNLPKKTESPTTTNKSYNAWKANTQNLIHSKPNVKFNKENIAPYSERESNKVLSRKQVRFQSPSLQKSNVASNNSYDEGVISIPERDVNIQRETTSGNNVKPFEQIYMANIPNRHLDLSLIKPIDDNNKKSEVESNTRLNYQKFSDPPLTIFNDNEKEFKSRSNPICNSYNTQQKESLGYSNNTNWNPSNHLNSYEDAIINKQIINDRNEPTITELLKVIQRQNEQIFLLQKQVALLIENQTKQNQSNAFNYDVQRFRRQECFSSTKIEHAQFNQNHPTKLAVDVMTSFEVSIHPSQRNQCNTANVTPQDVQVQDNSPVQERLKSNNILDDIKRQVQEDNNQKQSNDLSLSLNEPLTIMERCPSPENSIHVDMKDYSSDDDESTNSTTDIGWTIYNNVMGQVNNMLKKVDNRKDFDASSNAAGILGNKTMQKVKEATLRHLQSIGVNLSTLQEPNTECPNQTSNGSEYTPTEISFAVKQLLMKYLPDEQLAKLTQPTSDQPKKNLNCNRENLIRRRPEFSFATLQYMKKYNLLTSVLLGVNASSEDNRIIGGDPVDIKDYPYQIALLYKGKFNCGGSIVSEHLVVTAAHCVKGYSDISIRVGSSFHSSGGKIYEINDNDIIIHEKYVGRDTYWDYDIALLRTTESLFQDGLISKAIVLPSQDQPILANTSVIASGWGRRIPVFKSFLFGEQECRSSDEDQLHAVEVAIVDHNQCNKAYNGHLTCRMICSGVPEGGKNPCFGDSGGPLVANGVLVGVVSWGRGCAQKCYPTVYANVANLRTWIRDHGQI</sequence>
<accession>A0ACB9STK2</accession>
<dbReference type="Proteomes" id="UP001056778">
    <property type="component" value="Chromosome 7"/>
</dbReference>
<evidence type="ECO:0000313" key="2">
    <source>
        <dbReference type="Proteomes" id="UP001056778"/>
    </source>
</evidence>
<gene>
    <name evidence="1" type="ORF">MML48_7g00013754</name>
</gene>
<protein>
    <submittedName>
        <fullName evidence="1">Polyserase-related</fullName>
    </submittedName>
</protein>
<name>A0ACB9STK2_HOLOL</name>